<feature type="transmembrane region" description="Helical" evidence="7">
    <location>
        <begin position="151"/>
        <end position="170"/>
    </location>
</feature>
<evidence type="ECO:0000313" key="10">
    <source>
        <dbReference type="Proteomes" id="UP001597221"/>
    </source>
</evidence>
<dbReference type="EMBL" id="JBHUDE010000148">
    <property type="protein sequence ID" value="MFD1609126.1"/>
    <property type="molecule type" value="Genomic_DNA"/>
</dbReference>
<gene>
    <name evidence="9" type="ORF">ACFSBH_16035</name>
</gene>
<evidence type="ECO:0000256" key="3">
    <source>
        <dbReference type="ARBA" id="ARBA00022692"/>
    </source>
</evidence>
<evidence type="ECO:0000256" key="6">
    <source>
        <dbReference type="ARBA" id="ARBA00023136"/>
    </source>
</evidence>
<evidence type="ECO:0000259" key="8">
    <source>
        <dbReference type="Pfam" id="PF01694"/>
    </source>
</evidence>
<comment type="caution">
    <text evidence="9">The sequence shown here is derived from an EMBL/GenBank/DDBJ whole genome shotgun (WGS) entry which is preliminary data.</text>
</comment>
<proteinExistence type="inferred from homology"/>
<evidence type="ECO:0000256" key="5">
    <source>
        <dbReference type="ARBA" id="ARBA00022989"/>
    </source>
</evidence>
<comment type="similarity">
    <text evidence="2">Belongs to the peptidase S54 family.</text>
</comment>
<keyword evidence="4 9" id="KW-0378">Hydrolase</keyword>
<keyword evidence="9" id="KW-0645">Protease</keyword>
<dbReference type="EC" id="3.4.21.-" evidence="9"/>
<dbReference type="GO" id="GO:0006508">
    <property type="term" value="P:proteolysis"/>
    <property type="evidence" value="ECO:0007669"/>
    <property type="project" value="UniProtKB-KW"/>
</dbReference>
<dbReference type="PANTHER" id="PTHR43731:SF14">
    <property type="entry name" value="PRESENILIN-ASSOCIATED RHOMBOID-LIKE PROTEIN, MITOCHONDRIAL"/>
    <property type="match status" value="1"/>
</dbReference>
<reference evidence="10" key="1">
    <citation type="journal article" date="2019" name="Int. J. Syst. Evol. Microbiol.">
        <title>The Global Catalogue of Microorganisms (GCM) 10K type strain sequencing project: providing services to taxonomists for standard genome sequencing and annotation.</title>
        <authorList>
            <consortium name="The Broad Institute Genomics Platform"/>
            <consortium name="The Broad Institute Genome Sequencing Center for Infectious Disease"/>
            <person name="Wu L."/>
            <person name="Ma J."/>
        </authorList>
    </citation>
    <scope>NUCLEOTIDE SEQUENCE [LARGE SCALE GENOMIC DNA]</scope>
    <source>
        <strain evidence="10">CGMCC 1.12376</strain>
    </source>
</reference>
<organism evidence="9 10">
    <name type="scientific">Oceanobacillus luteolus</name>
    <dbReference type="NCBI Taxonomy" id="1274358"/>
    <lineage>
        <taxon>Bacteria</taxon>
        <taxon>Bacillati</taxon>
        <taxon>Bacillota</taxon>
        <taxon>Bacilli</taxon>
        <taxon>Bacillales</taxon>
        <taxon>Bacillaceae</taxon>
        <taxon>Oceanobacillus</taxon>
    </lineage>
</organism>
<feature type="transmembrane region" description="Helical" evidence="7">
    <location>
        <begin position="237"/>
        <end position="253"/>
    </location>
</feature>
<evidence type="ECO:0000256" key="2">
    <source>
        <dbReference type="ARBA" id="ARBA00009045"/>
    </source>
</evidence>
<keyword evidence="10" id="KW-1185">Reference proteome</keyword>
<dbReference type="SUPFAM" id="SSF144091">
    <property type="entry name" value="Rhomboid-like"/>
    <property type="match status" value="1"/>
</dbReference>
<dbReference type="Pfam" id="PF01694">
    <property type="entry name" value="Rhomboid"/>
    <property type="match status" value="1"/>
</dbReference>
<evidence type="ECO:0000256" key="7">
    <source>
        <dbReference type="SAM" id="Phobius"/>
    </source>
</evidence>
<feature type="transmembrane region" description="Helical" evidence="7">
    <location>
        <begin position="67"/>
        <end position="87"/>
    </location>
</feature>
<feature type="domain" description="Peptidase S54 rhomboid" evidence="8">
    <location>
        <begin position="58"/>
        <end position="195"/>
    </location>
</feature>
<dbReference type="InterPro" id="IPR050925">
    <property type="entry name" value="Rhomboid_protease_S54"/>
</dbReference>
<dbReference type="PANTHER" id="PTHR43731">
    <property type="entry name" value="RHOMBOID PROTEASE"/>
    <property type="match status" value="1"/>
</dbReference>
<evidence type="ECO:0000256" key="4">
    <source>
        <dbReference type="ARBA" id="ARBA00022801"/>
    </source>
</evidence>
<comment type="subcellular location">
    <subcellularLocation>
        <location evidence="1">Membrane</location>
        <topology evidence="1">Multi-pass membrane protein</topology>
    </subcellularLocation>
</comment>
<keyword evidence="6 7" id="KW-0472">Membrane</keyword>
<feature type="transmembrane region" description="Helical" evidence="7">
    <location>
        <begin position="176"/>
        <end position="194"/>
    </location>
</feature>
<feature type="transmembrane region" description="Helical" evidence="7">
    <location>
        <begin position="12"/>
        <end position="33"/>
    </location>
</feature>
<dbReference type="InterPro" id="IPR022764">
    <property type="entry name" value="Peptidase_S54_rhomboid_dom"/>
</dbReference>
<dbReference type="InterPro" id="IPR035952">
    <property type="entry name" value="Rhomboid-like_sf"/>
</dbReference>
<sequence length="255" mass="29050">MFIRNERSIKEFIKLYPIVSTIVIINLVLWLIINFLRLPIGMEIRNFGIGYNLLVAMGEYWRLATPIFLHGDTAHVLFNSFALVIFGPALEQMVGKTRFILAYLVTGIIGNIATYLFEPLQYFHLGASGAIYGLFGIYIFMVLFRKHLLDYGSSQMVVTIFIVGVLMSFVGGNINIIAHLGGFAGGFMIAPVVLRSIRPFSPWRSYQHHYPENDGDVSFDPNRWNKKRIIPASIRKNWLWIIIGLLAIIGLFSRF</sequence>
<dbReference type="GO" id="GO:0008233">
    <property type="term" value="F:peptidase activity"/>
    <property type="evidence" value="ECO:0007669"/>
    <property type="project" value="UniProtKB-KW"/>
</dbReference>
<name>A0ABW4HV54_9BACI</name>
<evidence type="ECO:0000313" key="9">
    <source>
        <dbReference type="EMBL" id="MFD1609126.1"/>
    </source>
</evidence>
<keyword evidence="5 7" id="KW-1133">Transmembrane helix</keyword>
<feature type="transmembrane region" description="Helical" evidence="7">
    <location>
        <begin position="99"/>
        <end position="117"/>
    </location>
</feature>
<keyword evidence="3 7" id="KW-0812">Transmembrane</keyword>
<feature type="transmembrane region" description="Helical" evidence="7">
    <location>
        <begin position="123"/>
        <end position="144"/>
    </location>
</feature>
<protein>
    <submittedName>
        <fullName evidence="9">Rhomboid family intramembrane serine protease</fullName>
        <ecNumber evidence="9">3.4.21.-</ecNumber>
    </submittedName>
</protein>
<dbReference type="Gene3D" id="1.20.1540.10">
    <property type="entry name" value="Rhomboid-like"/>
    <property type="match status" value="1"/>
</dbReference>
<evidence type="ECO:0000256" key="1">
    <source>
        <dbReference type="ARBA" id="ARBA00004141"/>
    </source>
</evidence>
<accession>A0ABW4HV54</accession>
<dbReference type="Proteomes" id="UP001597221">
    <property type="component" value="Unassembled WGS sequence"/>
</dbReference>
<dbReference type="RefSeq" id="WP_379598569.1">
    <property type="nucleotide sequence ID" value="NZ_JBHUDE010000148.1"/>
</dbReference>